<dbReference type="OrthoDB" id="8063677at2759"/>
<dbReference type="AlphaFoldDB" id="A0A0J7K8V3"/>
<accession>A0A0J7K8V3</accession>
<sequence length="95" mass="10886">MGAITDRKFSFHSYRNRCEVRESNGALSAEGVRYGYLFRMLFNVKKPEECNVAQQESLKLWHERLGHINVKSIKETEEAGAVNGMKIEAGTDFFL</sequence>
<dbReference type="EMBL" id="LBMM01011789">
    <property type="protein sequence ID" value="KMQ86626.1"/>
    <property type="molecule type" value="Genomic_DNA"/>
</dbReference>
<reference evidence="2 3" key="1">
    <citation type="submission" date="2015-04" db="EMBL/GenBank/DDBJ databases">
        <title>Lasius niger genome sequencing.</title>
        <authorList>
            <person name="Konorov E.A."/>
            <person name="Nikitin M.A."/>
            <person name="Kirill M.V."/>
            <person name="Chang P."/>
        </authorList>
    </citation>
    <scope>NUCLEOTIDE SEQUENCE [LARGE SCALE GENOMIC DNA]</scope>
    <source>
        <tissue evidence="2">Whole</tissue>
    </source>
</reference>
<feature type="domain" description="GAG-pre-integrase" evidence="1">
    <location>
        <begin position="37"/>
        <end position="88"/>
    </location>
</feature>
<protein>
    <submittedName>
        <fullName evidence="2">Copia protein</fullName>
    </submittedName>
</protein>
<evidence type="ECO:0000313" key="3">
    <source>
        <dbReference type="Proteomes" id="UP000036403"/>
    </source>
</evidence>
<name>A0A0J7K8V3_LASNI</name>
<gene>
    <name evidence="2" type="ORF">RF55_14338</name>
</gene>
<dbReference type="InterPro" id="IPR025724">
    <property type="entry name" value="GAG-pre-integrase_dom"/>
</dbReference>
<organism evidence="2 3">
    <name type="scientific">Lasius niger</name>
    <name type="common">Black garden ant</name>
    <dbReference type="NCBI Taxonomy" id="67767"/>
    <lineage>
        <taxon>Eukaryota</taxon>
        <taxon>Metazoa</taxon>
        <taxon>Ecdysozoa</taxon>
        <taxon>Arthropoda</taxon>
        <taxon>Hexapoda</taxon>
        <taxon>Insecta</taxon>
        <taxon>Pterygota</taxon>
        <taxon>Neoptera</taxon>
        <taxon>Endopterygota</taxon>
        <taxon>Hymenoptera</taxon>
        <taxon>Apocrita</taxon>
        <taxon>Aculeata</taxon>
        <taxon>Formicoidea</taxon>
        <taxon>Formicidae</taxon>
        <taxon>Formicinae</taxon>
        <taxon>Lasius</taxon>
        <taxon>Lasius</taxon>
    </lineage>
</organism>
<keyword evidence="3" id="KW-1185">Reference proteome</keyword>
<dbReference type="PaxDb" id="67767-A0A0J7K8V3"/>
<comment type="caution">
    <text evidence="2">The sequence shown here is derived from an EMBL/GenBank/DDBJ whole genome shotgun (WGS) entry which is preliminary data.</text>
</comment>
<evidence type="ECO:0000259" key="1">
    <source>
        <dbReference type="Pfam" id="PF13976"/>
    </source>
</evidence>
<dbReference type="Pfam" id="PF13976">
    <property type="entry name" value="gag_pre-integrs"/>
    <property type="match status" value="1"/>
</dbReference>
<dbReference type="Proteomes" id="UP000036403">
    <property type="component" value="Unassembled WGS sequence"/>
</dbReference>
<proteinExistence type="predicted"/>
<evidence type="ECO:0000313" key="2">
    <source>
        <dbReference type="EMBL" id="KMQ86626.1"/>
    </source>
</evidence>